<proteinExistence type="predicted"/>
<organism evidence="1 2">
    <name type="scientific">Streptomyces machairae</name>
    <dbReference type="NCBI Taxonomy" id="3134109"/>
    <lineage>
        <taxon>Bacteria</taxon>
        <taxon>Bacillati</taxon>
        <taxon>Actinomycetota</taxon>
        <taxon>Actinomycetes</taxon>
        <taxon>Kitasatosporales</taxon>
        <taxon>Streptomycetaceae</taxon>
        <taxon>Streptomyces</taxon>
    </lineage>
</organism>
<evidence type="ECO:0008006" key="3">
    <source>
        <dbReference type="Google" id="ProtNLM"/>
    </source>
</evidence>
<accession>A0ABU8UVW8</accession>
<protein>
    <recommendedName>
        <fullName evidence="3">Transposase</fullName>
    </recommendedName>
</protein>
<evidence type="ECO:0000313" key="1">
    <source>
        <dbReference type="EMBL" id="MEJ8672698.1"/>
    </source>
</evidence>
<reference evidence="1 2" key="1">
    <citation type="submission" date="2024-03" db="EMBL/GenBank/DDBJ databases">
        <title>Novel Streptomyces species of biotechnological and ecological value are a feature of Machair soil.</title>
        <authorList>
            <person name="Prole J.R."/>
            <person name="Goodfellow M."/>
            <person name="Allenby N."/>
            <person name="Ward A.C."/>
        </authorList>
    </citation>
    <scope>NUCLEOTIDE SEQUENCE [LARGE SCALE GENOMIC DNA]</scope>
    <source>
        <strain evidence="1 2">MS1.AVA.1</strain>
    </source>
</reference>
<evidence type="ECO:0000313" key="2">
    <source>
        <dbReference type="Proteomes" id="UP001376459"/>
    </source>
</evidence>
<name>A0ABU8UVW8_9ACTN</name>
<sequence length="40" mass="4574">MEVPKRWIVKRFFAHLMQVAAWCATSSAAPRAPRRCSTGR</sequence>
<dbReference type="Proteomes" id="UP001376459">
    <property type="component" value="Unassembled WGS sequence"/>
</dbReference>
<gene>
    <name evidence="1" type="ORF">WKI71_43270</name>
</gene>
<keyword evidence="2" id="KW-1185">Reference proteome</keyword>
<dbReference type="EMBL" id="JBBKAK010000001">
    <property type="protein sequence ID" value="MEJ8672698.1"/>
    <property type="molecule type" value="Genomic_DNA"/>
</dbReference>
<comment type="caution">
    <text evidence="1">The sequence shown here is derived from an EMBL/GenBank/DDBJ whole genome shotgun (WGS) entry which is preliminary data.</text>
</comment>